<dbReference type="PATRIC" id="fig|1292034.3.peg.3563"/>
<evidence type="ECO:0000313" key="1">
    <source>
        <dbReference type="EMBL" id="ENZ80566.1"/>
    </source>
</evidence>
<gene>
    <name evidence="1" type="ORF">OR37_03592</name>
</gene>
<dbReference type="EMBL" id="APMP01000030">
    <property type="protein sequence ID" value="ENZ80566.1"/>
    <property type="molecule type" value="Genomic_DNA"/>
</dbReference>
<dbReference type="AlphaFoldDB" id="R0CVM2"/>
<dbReference type="STRING" id="1292034.OR37_03592"/>
<accession>R0CVM2</accession>
<organism evidence="1 2">
    <name type="scientific">Caulobacter vibrioides OR37</name>
    <dbReference type="NCBI Taxonomy" id="1292034"/>
    <lineage>
        <taxon>Bacteria</taxon>
        <taxon>Pseudomonadati</taxon>
        <taxon>Pseudomonadota</taxon>
        <taxon>Alphaproteobacteria</taxon>
        <taxon>Caulobacterales</taxon>
        <taxon>Caulobacteraceae</taxon>
        <taxon>Caulobacter</taxon>
    </lineage>
</organism>
<proteinExistence type="predicted"/>
<evidence type="ECO:0000313" key="2">
    <source>
        <dbReference type="Proteomes" id="UP000013063"/>
    </source>
</evidence>
<comment type="caution">
    <text evidence="1">The sequence shown here is derived from an EMBL/GenBank/DDBJ whole genome shotgun (WGS) entry which is preliminary data.</text>
</comment>
<dbReference type="Proteomes" id="UP000013063">
    <property type="component" value="Unassembled WGS sequence"/>
</dbReference>
<dbReference type="OrthoDB" id="7186714at2"/>
<reference evidence="1 2" key="1">
    <citation type="journal article" date="2013" name="Genome Announc.">
        <title>Draft Genome Sequence for Caulobacter sp. Strain OR37, a Bacterium Tolerant to Heavy Metals.</title>
        <authorList>
            <person name="Utturkar S.M."/>
            <person name="Bollmann A."/>
            <person name="Brzoska R.M."/>
            <person name="Klingeman D.M."/>
            <person name="Epstein S.E."/>
            <person name="Palumbo A.V."/>
            <person name="Brown S.D."/>
        </authorList>
    </citation>
    <scope>NUCLEOTIDE SEQUENCE [LARGE SCALE GENOMIC DNA]</scope>
    <source>
        <strain evidence="1 2">OR37</strain>
    </source>
</reference>
<keyword evidence="2" id="KW-1185">Reference proteome</keyword>
<protein>
    <submittedName>
        <fullName evidence="1">Uncharacterized protein</fullName>
    </submittedName>
</protein>
<sequence precursor="true">MSPRPPKWVPIRQAAQFLLCVPTEGIRPALDRMLDLAEATPLSFVAVAGPGAGEAMCQLWRRGYQRVEAARRATCGAADERSDVLLVLDCQTTQDTRATVAATYAMLRPGGALVVDASALLDEASRRALADSLRELGLDVQPQGHLGAEILATRPFSKRQAA</sequence>
<dbReference type="RefSeq" id="WP_004622997.1">
    <property type="nucleotide sequence ID" value="NZ_APMP01000030.1"/>
</dbReference>
<name>R0CVM2_CAUVI</name>